<accession>A0A8T4GYL5</accession>
<feature type="compositionally biased region" description="Basic and acidic residues" evidence="1">
    <location>
        <begin position="12"/>
        <end position="22"/>
    </location>
</feature>
<evidence type="ECO:0000313" key="4">
    <source>
        <dbReference type="Proteomes" id="UP000823736"/>
    </source>
</evidence>
<dbReference type="InterPro" id="IPR011051">
    <property type="entry name" value="RmlC_Cupin_sf"/>
</dbReference>
<dbReference type="SUPFAM" id="SSF51182">
    <property type="entry name" value="RmlC-like cupins"/>
    <property type="match status" value="1"/>
</dbReference>
<gene>
    <name evidence="3" type="ORF">J2753_001148</name>
</gene>
<reference evidence="3" key="1">
    <citation type="submission" date="2021-03" db="EMBL/GenBank/DDBJ databases">
        <title>Genomic Encyclopedia of Type Strains, Phase IV (KMG-IV): sequencing the most valuable type-strain genomes for metagenomic binning, comparative biology and taxonomic classification.</title>
        <authorList>
            <person name="Goeker M."/>
        </authorList>
    </citation>
    <scope>NUCLEOTIDE SEQUENCE</scope>
    <source>
        <strain evidence="3">DSM 26232</strain>
    </source>
</reference>
<feature type="region of interest" description="Disordered" evidence="1">
    <location>
        <begin position="1"/>
        <end position="22"/>
    </location>
</feature>
<name>A0A8T4GYL5_9EURY</name>
<dbReference type="InterPro" id="IPR013096">
    <property type="entry name" value="Cupin_2"/>
</dbReference>
<protein>
    <submittedName>
        <fullName evidence="3">Quercetin dioxygenase-like cupin family protein</fullName>
    </submittedName>
</protein>
<dbReference type="Pfam" id="PF07883">
    <property type="entry name" value="Cupin_2"/>
    <property type="match status" value="1"/>
</dbReference>
<feature type="domain" description="Cupin type-2" evidence="2">
    <location>
        <begin position="29"/>
        <end position="76"/>
    </location>
</feature>
<sequence>MPEITAIDDLTDSPHAEVFAERQPRTVRLELDAGDGVPAHTHPGTNIVLHLLSGHLELALDDEAYELTPGEVARFSGEREISPQAVEHSTALLVFAPATE</sequence>
<dbReference type="AlphaFoldDB" id="A0A8T4GYL5"/>
<dbReference type="RefSeq" id="WP_209490945.1">
    <property type="nucleotide sequence ID" value="NZ_JAGGLC010000002.1"/>
</dbReference>
<keyword evidence="3" id="KW-0560">Oxidoreductase</keyword>
<evidence type="ECO:0000313" key="3">
    <source>
        <dbReference type="EMBL" id="MBP1986654.1"/>
    </source>
</evidence>
<proteinExistence type="predicted"/>
<dbReference type="EMBL" id="JAGGLC010000002">
    <property type="protein sequence ID" value="MBP1986654.1"/>
    <property type="molecule type" value="Genomic_DNA"/>
</dbReference>
<dbReference type="Gene3D" id="2.60.120.10">
    <property type="entry name" value="Jelly Rolls"/>
    <property type="match status" value="1"/>
</dbReference>
<keyword evidence="4" id="KW-1185">Reference proteome</keyword>
<dbReference type="InterPro" id="IPR014710">
    <property type="entry name" value="RmlC-like_jellyroll"/>
</dbReference>
<dbReference type="GO" id="GO:0051213">
    <property type="term" value="F:dioxygenase activity"/>
    <property type="evidence" value="ECO:0007669"/>
    <property type="project" value="UniProtKB-KW"/>
</dbReference>
<evidence type="ECO:0000259" key="2">
    <source>
        <dbReference type="Pfam" id="PF07883"/>
    </source>
</evidence>
<dbReference type="Proteomes" id="UP000823736">
    <property type="component" value="Unassembled WGS sequence"/>
</dbReference>
<comment type="caution">
    <text evidence="3">The sequence shown here is derived from an EMBL/GenBank/DDBJ whole genome shotgun (WGS) entry which is preliminary data.</text>
</comment>
<dbReference type="OrthoDB" id="199885at2157"/>
<organism evidence="3 4">
    <name type="scientific">Halolamina salifodinae</name>
    <dbReference type="NCBI Taxonomy" id="1202767"/>
    <lineage>
        <taxon>Archaea</taxon>
        <taxon>Methanobacteriati</taxon>
        <taxon>Methanobacteriota</taxon>
        <taxon>Stenosarchaea group</taxon>
        <taxon>Halobacteria</taxon>
        <taxon>Halobacteriales</taxon>
        <taxon>Haloferacaceae</taxon>
    </lineage>
</organism>
<evidence type="ECO:0000256" key="1">
    <source>
        <dbReference type="SAM" id="MobiDB-lite"/>
    </source>
</evidence>
<keyword evidence="3" id="KW-0223">Dioxygenase</keyword>